<dbReference type="GO" id="GO:0031966">
    <property type="term" value="C:mitochondrial membrane"/>
    <property type="evidence" value="ECO:0007669"/>
    <property type="project" value="UniProtKB-SubCell"/>
</dbReference>
<dbReference type="InterPro" id="IPR050567">
    <property type="entry name" value="Mitochondrial_Carrier"/>
</dbReference>
<organism evidence="12 13">
    <name type="scientific">Physocladia obscura</name>
    <dbReference type="NCBI Taxonomy" id="109957"/>
    <lineage>
        <taxon>Eukaryota</taxon>
        <taxon>Fungi</taxon>
        <taxon>Fungi incertae sedis</taxon>
        <taxon>Chytridiomycota</taxon>
        <taxon>Chytridiomycota incertae sedis</taxon>
        <taxon>Chytridiomycetes</taxon>
        <taxon>Chytridiales</taxon>
        <taxon>Chytriomycetaceae</taxon>
        <taxon>Physocladia</taxon>
    </lineage>
</organism>
<dbReference type="InterPro" id="IPR018108">
    <property type="entry name" value="MCP_transmembrane"/>
</dbReference>
<feature type="non-terminal residue" evidence="12">
    <location>
        <position position="1"/>
    </location>
</feature>
<reference evidence="12" key="1">
    <citation type="submission" date="2020-05" db="EMBL/GenBank/DDBJ databases">
        <title>Phylogenomic resolution of chytrid fungi.</title>
        <authorList>
            <person name="Stajich J.E."/>
            <person name="Amses K."/>
            <person name="Simmons R."/>
            <person name="Seto K."/>
            <person name="Myers J."/>
            <person name="Bonds A."/>
            <person name="Quandt C.A."/>
            <person name="Barry K."/>
            <person name="Liu P."/>
            <person name="Grigoriev I."/>
            <person name="Longcore J.E."/>
            <person name="James T.Y."/>
        </authorList>
    </citation>
    <scope>NUCLEOTIDE SEQUENCE</scope>
    <source>
        <strain evidence="12">JEL0513</strain>
    </source>
</reference>
<sequence length="647" mass="69905">MSLAYLFSDANCTVPISLSYKAGKCTASACAAVSGGSYSYACPNKTIADSASFQVYADAFFPIGTVYANEVIFNQIECSGGVGAFEADALGVCVFNGGISYRTSTTSIEQWSNSTTCSGAYNSNASLTSQCTSGILSNVEIVKIWTVGATTSTITLIKLAVIMHLAVILDPLQRSVPAFRWPPEILSYRVIVWAFGLGCGLNLFALVWAALLKWKPNNLMEPRTNNALIQPGPAKANNKTSEDATITATDTDTSLKMQLDGAGTVAAFTRSIAMQGTLAMGGMLKGLLKWWFRLPVNYVVNPYLVLNHSAAREGVGRMTYLRKALRKDGGLRAVAKNTFPLLIVNSLIGAFLFNTYAYASDAISAVYLDSNSIFGSKQDDSIYNNENGMEYRFSLTPFLAGAIAGASQSLLSTPIDNLQRTPHFSADSIIASRHSKAGIMSVFVESLKSLTDHAHSTIDALTHSTNPVATRNAANKMHHRSYSHTHIFRQRFTRYTRPLYQNFGLTCLKDSIGFALFFGLFENTRDAGKVLVKQAQDAFYVGVADDQCRGKHPIMKGVTITGPQALAIVAAGGFAGMGFQAVSFPIDRIQAEIQQSHDRMRRESAFSVFKRLGGIQGVYSGIGGQFGRVVPASAAALFVYELVNEYL</sequence>
<feature type="repeat" description="Solcar" evidence="9">
    <location>
        <begin position="563"/>
        <end position="646"/>
    </location>
</feature>
<dbReference type="PANTHER" id="PTHR45624:SF12">
    <property type="entry name" value="MITOCHONDRIAL ORNITHINE TRANSPORTER 1"/>
    <property type="match status" value="1"/>
</dbReference>
<evidence type="ECO:0000256" key="1">
    <source>
        <dbReference type="ARBA" id="ARBA00004225"/>
    </source>
</evidence>
<keyword evidence="5" id="KW-0677">Repeat</keyword>
<dbReference type="InterPro" id="IPR023395">
    <property type="entry name" value="MCP_dom_sf"/>
</dbReference>
<comment type="caution">
    <text evidence="12">The sequence shown here is derived from an EMBL/GenBank/DDBJ whole genome shotgun (WGS) entry which is preliminary data.</text>
</comment>
<dbReference type="Gene3D" id="1.50.40.10">
    <property type="entry name" value="Mitochondrial carrier domain"/>
    <property type="match status" value="1"/>
</dbReference>
<comment type="subcellular location">
    <subcellularLocation>
        <location evidence="1">Mitochondrion membrane</location>
        <topology evidence="1">Multi-pass membrane protein</topology>
    </subcellularLocation>
</comment>
<comment type="similarity">
    <text evidence="2">Belongs to the mitochondrial carrier (TC 2.A.29) family.</text>
</comment>
<proteinExistence type="inferred from homology"/>
<evidence type="ECO:0008006" key="14">
    <source>
        <dbReference type="Google" id="ProtNLM"/>
    </source>
</evidence>
<gene>
    <name evidence="12" type="ORF">HK100_000576</name>
</gene>
<keyword evidence="3" id="KW-0813">Transport</keyword>
<dbReference type="SUPFAM" id="SSF103506">
    <property type="entry name" value="Mitochondrial carrier"/>
    <property type="match status" value="1"/>
</dbReference>
<dbReference type="AlphaFoldDB" id="A0AAD5SZ38"/>
<keyword evidence="7" id="KW-0496">Mitochondrion</keyword>
<keyword evidence="13" id="KW-1185">Reference proteome</keyword>
<dbReference type="GO" id="GO:1990575">
    <property type="term" value="P:mitochondrial L-ornithine transmembrane transport"/>
    <property type="evidence" value="ECO:0007669"/>
    <property type="project" value="TreeGrafter"/>
</dbReference>
<dbReference type="PROSITE" id="PS50920">
    <property type="entry name" value="SOLCAR"/>
    <property type="match status" value="1"/>
</dbReference>
<keyword evidence="8 9" id="KW-0472">Membrane</keyword>
<evidence type="ECO:0000256" key="10">
    <source>
        <dbReference type="SAM" id="MobiDB-lite"/>
    </source>
</evidence>
<accession>A0AAD5SZ38</accession>
<name>A0AAD5SZ38_9FUNG</name>
<dbReference type="PANTHER" id="PTHR45624">
    <property type="entry name" value="MITOCHONDRIAL BASIC AMINO ACIDS TRANSPORTER-RELATED"/>
    <property type="match status" value="1"/>
</dbReference>
<evidence type="ECO:0000313" key="12">
    <source>
        <dbReference type="EMBL" id="KAJ3118616.1"/>
    </source>
</evidence>
<evidence type="ECO:0000256" key="3">
    <source>
        <dbReference type="ARBA" id="ARBA00022448"/>
    </source>
</evidence>
<feature type="transmembrane region" description="Helical" evidence="11">
    <location>
        <begin position="190"/>
        <end position="211"/>
    </location>
</feature>
<evidence type="ECO:0000256" key="2">
    <source>
        <dbReference type="ARBA" id="ARBA00006375"/>
    </source>
</evidence>
<evidence type="ECO:0000256" key="8">
    <source>
        <dbReference type="ARBA" id="ARBA00023136"/>
    </source>
</evidence>
<evidence type="ECO:0000256" key="6">
    <source>
        <dbReference type="ARBA" id="ARBA00022989"/>
    </source>
</evidence>
<keyword evidence="6 11" id="KW-1133">Transmembrane helix</keyword>
<evidence type="ECO:0000313" key="13">
    <source>
        <dbReference type="Proteomes" id="UP001211907"/>
    </source>
</evidence>
<dbReference type="Proteomes" id="UP001211907">
    <property type="component" value="Unassembled WGS sequence"/>
</dbReference>
<dbReference type="GO" id="GO:0000064">
    <property type="term" value="F:L-ornithine transmembrane transporter activity"/>
    <property type="evidence" value="ECO:0007669"/>
    <property type="project" value="TreeGrafter"/>
</dbReference>
<keyword evidence="4 9" id="KW-0812">Transmembrane</keyword>
<protein>
    <recommendedName>
        <fullName evidence="14">Mitochondrial carrier protein</fullName>
    </recommendedName>
</protein>
<evidence type="ECO:0000256" key="9">
    <source>
        <dbReference type="PROSITE-ProRule" id="PRU00282"/>
    </source>
</evidence>
<dbReference type="Pfam" id="PF00153">
    <property type="entry name" value="Mito_carr"/>
    <property type="match status" value="1"/>
</dbReference>
<feature type="region of interest" description="Disordered" evidence="10">
    <location>
        <begin position="225"/>
        <end position="244"/>
    </location>
</feature>
<evidence type="ECO:0000256" key="5">
    <source>
        <dbReference type="ARBA" id="ARBA00022737"/>
    </source>
</evidence>
<evidence type="ECO:0000256" key="7">
    <source>
        <dbReference type="ARBA" id="ARBA00023128"/>
    </source>
</evidence>
<dbReference type="EMBL" id="JADGJH010001115">
    <property type="protein sequence ID" value="KAJ3118616.1"/>
    <property type="molecule type" value="Genomic_DNA"/>
</dbReference>
<evidence type="ECO:0000256" key="11">
    <source>
        <dbReference type="SAM" id="Phobius"/>
    </source>
</evidence>
<evidence type="ECO:0000256" key="4">
    <source>
        <dbReference type="ARBA" id="ARBA00022692"/>
    </source>
</evidence>
<feature type="transmembrane region" description="Helical" evidence="11">
    <location>
        <begin position="144"/>
        <end position="169"/>
    </location>
</feature>